<dbReference type="Pfam" id="PF07715">
    <property type="entry name" value="Plug"/>
    <property type="match status" value="1"/>
</dbReference>
<evidence type="ECO:0000256" key="12">
    <source>
        <dbReference type="SAM" id="SignalP"/>
    </source>
</evidence>
<keyword evidence="7 10" id="KW-0472">Membrane</keyword>
<dbReference type="PANTHER" id="PTHR30069:SF49">
    <property type="entry name" value="OUTER MEMBRANE PROTEIN C"/>
    <property type="match status" value="1"/>
</dbReference>
<gene>
    <name evidence="15" type="ORF">SFSGTM_31470</name>
</gene>
<dbReference type="PANTHER" id="PTHR30069">
    <property type="entry name" value="TONB-DEPENDENT OUTER MEMBRANE RECEPTOR"/>
    <property type="match status" value="1"/>
</dbReference>
<keyword evidence="16" id="KW-1185">Reference proteome</keyword>
<dbReference type="Pfam" id="PF00593">
    <property type="entry name" value="TonB_dep_Rec_b-barrel"/>
    <property type="match status" value="1"/>
</dbReference>
<evidence type="ECO:0000259" key="13">
    <source>
        <dbReference type="Pfam" id="PF00593"/>
    </source>
</evidence>
<evidence type="ECO:0000313" key="16">
    <source>
        <dbReference type="Proteomes" id="UP000463939"/>
    </source>
</evidence>
<comment type="similarity">
    <text evidence="2 10 11">Belongs to the TonB-dependent receptor family.</text>
</comment>
<evidence type="ECO:0000256" key="3">
    <source>
        <dbReference type="ARBA" id="ARBA00022448"/>
    </source>
</evidence>
<keyword evidence="4 10" id="KW-1134">Transmembrane beta strand</keyword>
<sequence>MVFKHHTVWAAVSLAFPALAIADDVYQMPEVTVTAPSANTTLAASELSINDLAALKPSTSDTASLLRDMAGVSLNMGGGVSSLPAIHGMADDRLRVQVDGMDLIAACPNHMNSPLSYIDPTNVGAVKVYTGVTPVSVGGDSIGGSIQVASIDPQFATGADKLVTGQVGTYYRSNGNAQGANLSATMASASASIAYNGSVATSDNYTAGGDFKKAGLAATGKEYLDGSTVGSTAYKSENQSLNLALRGENKLLELKLGFQHIPYEGYANQRMDMTGNDSTQINLHYKELYQWGALDARVYHEATQHEMNFGDDKQYQYGTAPGMPMNTEGKNTGVAIKADMALTSKDTLKIGSEYQQYRLNDWWPPSGTGMMMSPNTFENINNGQRDKFSLFGEWEKRWTPKWLSQFGIRSDSVFMNADAVQGYSAMYATDAANFNASDRSHVDHNFDLTALTRYTPDQMVSFELGYAQKTRSPNLYERYTWSYNSMAMIMNNFAGDGNGYVGNPYLKPEVAHTISTTMRLHDANKVQWGLQMTPYYTYVEDYIDAQRTATSSTANNVFVNLQYVNQTAQLFGMDISGHVLIAKSHAYGDFNLTGLLNYTRGENLTTGDNLYNIMPLNLKLALTQTMGKWRNTIETQFVAAKTDISQVRNEVKTGGYSLVNLRSSYEWKKVRLDVGIDNLFDKSYALPTGGAYVGQGQTMSINGIPWGIAMPGMGRSIYTGLNFKF</sequence>
<evidence type="ECO:0000256" key="1">
    <source>
        <dbReference type="ARBA" id="ARBA00004571"/>
    </source>
</evidence>
<accession>A0A809RKE6</accession>
<dbReference type="InterPro" id="IPR012910">
    <property type="entry name" value="Plug_dom"/>
</dbReference>
<name>A0A809RKE6_9PROT</name>
<evidence type="ECO:0000256" key="9">
    <source>
        <dbReference type="ARBA" id="ARBA00023237"/>
    </source>
</evidence>
<dbReference type="Gene3D" id="2.40.170.20">
    <property type="entry name" value="TonB-dependent receptor, beta-barrel domain"/>
    <property type="match status" value="1"/>
</dbReference>
<evidence type="ECO:0000256" key="10">
    <source>
        <dbReference type="PROSITE-ProRule" id="PRU01360"/>
    </source>
</evidence>
<dbReference type="KEGG" id="sniv:SFSGTM_31470"/>
<evidence type="ECO:0000256" key="6">
    <source>
        <dbReference type="ARBA" id="ARBA00023077"/>
    </source>
</evidence>
<feature type="signal peptide" evidence="12">
    <location>
        <begin position="1"/>
        <end position="22"/>
    </location>
</feature>
<dbReference type="GO" id="GO:0044718">
    <property type="term" value="P:siderophore transmembrane transport"/>
    <property type="evidence" value="ECO:0007669"/>
    <property type="project" value="TreeGrafter"/>
</dbReference>
<evidence type="ECO:0000256" key="11">
    <source>
        <dbReference type="RuleBase" id="RU003357"/>
    </source>
</evidence>
<keyword evidence="3 10" id="KW-0813">Transport</keyword>
<dbReference type="Proteomes" id="UP000463939">
    <property type="component" value="Chromosome"/>
</dbReference>
<dbReference type="Gene3D" id="2.170.130.10">
    <property type="entry name" value="TonB-dependent receptor, plug domain"/>
    <property type="match status" value="1"/>
</dbReference>
<keyword evidence="8 15" id="KW-0675">Receptor</keyword>
<keyword evidence="6 11" id="KW-0798">TonB box</keyword>
<evidence type="ECO:0000256" key="5">
    <source>
        <dbReference type="ARBA" id="ARBA00022692"/>
    </source>
</evidence>
<dbReference type="PROSITE" id="PS52016">
    <property type="entry name" value="TONB_DEPENDENT_REC_3"/>
    <property type="match status" value="1"/>
</dbReference>
<evidence type="ECO:0000259" key="14">
    <source>
        <dbReference type="Pfam" id="PF07715"/>
    </source>
</evidence>
<dbReference type="InterPro" id="IPR000531">
    <property type="entry name" value="Beta-barrel_TonB"/>
</dbReference>
<reference evidence="16" key="1">
    <citation type="submission" date="2019-11" db="EMBL/GenBank/DDBJ databases">
        <title>Isolation and characterization of a novel species in the genus Sulfuriferula.</title>
        <authorList>
            <person name="Mochizuki J."/>
            <person name="Kojima H."/>
            <person name="Fukui M."/>
        </authorList>
    </citation>
    <scope>NUCLEOTIDE SEQUENCE [LARGE SCALE GENOMIC DNA]</scope>
    <source>
        <strain evidence="16">SGTM</strain>
    </source>
</reference>
<evidence type="ECO:0000256" key="2">
    <source>
        <dbReference type="ARBA" id="ARBA00009810"/>
    </source>
</evidence>
<keyword evidence="9 10" id="KW-0998">Cell outer membrane</keyword>
<dbReference type="GO" id="GO:0009279">
    <property type="term" value="C:cell outer membrane"/>
    <property type="evidence" value="ECO:0007669"/>
    <property type="project" value="UniProtKB-SubCell"/>
</dbReference>
<evidence type="ECO:0000256" key="8">
    <source>
        <dbReference type="ARBA" id="ARBA00023170"/>
    </source>
</evidence>
<dbReference type="RefSeq" id="WP_162086073.1">
    <property type="nucleotide sequence ID" value="NZ_AP021881.1"/>
</dbReference>
<feature type="chain" id="PRO_5032451473" evidence="12">
    <location>
        <begin position="23"/>
        <end position="725"/>
    </location>
</feature>
<dbReference type="InterPro" id="IPR036942">
    <property type="entry name" value="Beta-barrel_TonB_sf"/>
</dbReference>
<organism evidence="15 16">
    <name type="scientific">Sulfuriferula nivalis</name>
    <dbReference type="NCBI Taxonomy" id="2675298"/>
    <lineage>
        <taxon>Bacteria</taxon>
        <taxon>Pseudomonadati</taxon>
        <taxon>Pseudomonadota</taxon>
        <taxon>Betaproteobacteria</taxon>
        <taxon>Nitrosomonadales</taxon>
        <taxon>Sulfuricellaceae</taxon>
        <taxon>Sulfuriferula</taxon>
    </lineage>
</organism>
<feature type="domain" description="TonB-dependent receptor-like beta-barrel" evidence="13">
    <location>
        <begin position="249"/>
        <end position="679"/>
    </location>
</feature>
<dbReference type="SUPFAM" id="SSF56935">
    <property type="entry name" value="Porins"/>
    <property type="match status" value="1"/>
</dbReference>
<dbReference type="AlphaFoldDB" id="A0A809RKE6"/>
<comment type="subcellular location">
    <subcellularLocation>
        <location evidence="1 10">Cell outer membrane</location>
        <topology evidence="1 10">Multi-pass membrane protein</topology>
    </subcellularLocation>
</comment>
<evidence type="ECO:0000256" key="7">
    <source>
        <dbReference type="ARBA" id="ARBA00023136"/>
    </source>
</evidence>
<proteinExistence type="inferred from homology"/>
<feature type="domain" description="TonB-dependent receptor plug" evidence="14">
    <location>
        <begin position="47"/>
        <end position="144"/>
    </location>
</feature>
<keyword evidence="5 10" id="KW-0812">Transmembrane</keyword>
<keyword evidence="12" id="KW-0732">Signal</keyword>
<dbReference type="GO" id="GO:0015344">
    <property type="term" value="F:siderophore uptake transmembrane transporter activity"/>
    <property type="evidence" value="ECO:0007669"/>
    <property type="project" value="TreeGrafter"/>
</dbReference>
<protein>
    <submittedName>
        <fullName evidence="15">TonB-dependent receptor</fullName>
    </submittedName>
</protein>
<dbReference type="EMBL" id="AP021881">
    <property type="protein sequence ID" value="BBP02439.1"/>
    <property type="molecule type" value="Genomic_DNA"/>
</dbReference>
<dbReference type="InterPro" id="IPR037066">
    <property type="entry name" value="Plug_dom_sf"/>
</dbReference>
<evidence type="ECO:0000256" key="4">
    <source>
        <dbReference type="ARBA" id="ARBA00022452"/>
    </source>
</evidence>
<dbReference type="InterPro" id="IPR039426">
    <property type="entry name" value="TonB-dep_rcpt-like"/>
</dbReference>
<evidence type="ECO:0000313" key="15">
    <source>
        <dbReference type="EMBL" id="BBP02439.1"/>
    </source>
</evidence>